<dbReference type="Pfam" id="PF02056">
    <property type="entry name" value="Glyco_hydro_4"/>
    <property type="match status" value="1"/>
</dbReference>
<evidence type="ECO:0000313" key="14">
    <source>
        <dbReference type="EMBL" id="ADL06709.1"/>
    </source>
</evidence>
<evidence type="ECO:0000256" key="9">
    <source>
        <dbReference type="PIRSR" id="PIRSR601088-2"/>
    </source>
</evidence>
<evidence type="ECO:0000256" key="7">
    <source>
        <dbReference type="ARBA" id="ARBA00023295"/>
    </source>
</evidence>
<keyword evidence="10" id="KW-0533">Nickel</keyword>
<dbReference type="InterPro" id="IPR019802">
    <property type="entry name" value="GlycHydrolase_4_CS"/>
</dbReference>
<dbReference type="GO" id="GO:0005975">
    <property type="term" value="P:carbohydrate metabolic process"/>
    <property type="evidence" value="ECO:0007669"/>
    <property type="project" value="InterPro"/>
</dbReference>
<dbReference type="InterPro" id="IPR001088">
    <property type="entry name" value="Glyco_hydro_4"/>
</dbReference>
<dbReference type="SUPFAM" id="SSF56327">
    <property type="entry name" value="LDH C-terminal domain-like"/>
    <property type="match status" value="1"/>
</dbReference>
<dbReference type="PRINTS" id="PR00732">
    <property type="entry name" value="GLHYDRLASE4"/>
</dbReference>
<dbReference type="STRING" id="610130.Closa_4207"/>
<dbReference type="Pfam" id="PF11975">
    <property type="entry name" value="Glyco_hydro_4C"/>
    <property type="match status" value="1"/>
</dbReference>
<evidence type="ECO:0000256" key="2">
    <source>
        <dbReference type="ARBA" id="ARBA00011881"/>
    </source>
</evidence>
<keyword evidence="4 12" id="KW-0378">Hydrolase</keyword>
<evidence type="ECO:0000256" key="11">
    <source>
        <dbReference type="PIRSR" id="PIRSR601088-4"/>
    </source>
</evidence>
<dbReference type="InterPro" id="IPR022616">
    <property type="entry name" value="Glyco_hydro_4_C"/>
</dbReference>
<feature type="binding site" evidence="10">
    <location>
        <position position="195"/>
    </location>
    <ligand>
        <name>Mn(2+)</name>
        <dbReference type="ChEBI" id="CHEBI:29035"/>
    </ligand>
</feature>
<gene>
    <name evidence="14" type="ordered locus">Closa_4207</name>
</gene>
<dbReference type="InterPro" id="IPR036291">
    <property type="entry name" value="NAD(P)-bd_dom_sf"/>
</dbReference>
<dbReference type="AlphaFoldDB" id="D9R3I8"/>
<comment type="similarity">
    <text evidence="1 12">Belongs to the glycosyl hydrolase 4 family.</text>
</comment>
<name>D9R3I8_LACSW</name>
<dbReference type="SUPFAM" id="SSF51735">
    <property type="entry name" value="NAD(P)-binding Rossmann-fold domains"/>
    <property type="match status" value="1"/>
</dbReference>
<evidence type="ECO:0000313" key="15">
    <source>
        <dbReference type="Proteomes" id="UP000001662"/>
    </source>
</evidence>
<accession>D9R3I8</accession>
<keyword evidence="6 10" id="KW-0464">Manganese</keyword>
<evidence type="ECO:0000256" key="3">
    <source>
        <dbReference type="ARBA" id="ARBA00022723"/>
    </source>
</evidence>
<feature type="binding site" evidence="9">
    <location>
        <position position="144"/>
    </location>
    <ligand>
        <name>substrate</name>
    </ligand>
</feature>
<evidence type="ECO:0000256" key="5">
    <source>
        <dbReference type="ARBA" id="ARBA00023027"/>
    </source>
</evidence>
<dbReference type="EMBL" id="CP002109">
    <property type="protein sequence ID" value="ADL06709.1"/>
    <property type="molecule type" value="Genomic_DNA"/>
</dbReference>
<feature type="active site" description="Proton donor" evidence="8">
    <location>
        <position position="166"/>
    </location>
</feature>
<dbReference type="GO" id="GO:0016616">
    <property type="term" value="F:oxidoreductase activity, acting on the CH-OH group of donors, NAD or NADP as acceptor"/>
    <property type="evidence" value="ECO:0007669"/>
    <property type="project" value="InterPro"/>
</dbReference>
<keyword evidence="10" id="KW-0170">Cobalt</keyword>
<evidence type="ECO:0000256" key="10">
    <source>
        <dbReference type="PIRSR" id="PIRSR601088-3"/>
    </source>
</evidence>
<feature type="site" description="Increases basicity of active site Tyr" evidence="11">
    <location>
        <position position="106"/>
    </location>
</feature>
<evidence type="ECO:0000256" key="12">
    <source>
        <dbReference type="RuleBase" id="RU361152"/>
    </source>
</evidence>
<proteinExistence type="inferred from homology"/>
<organism evidence="14 15">
    <name type="scientific">Lacrimispora saccharolytica (strain ATCC 35040 / DSM 2544 / NRCC 2533 / WM1)</name>
    <name type="common">Clostridium saccharolyticum</name>
    <dbReference type="NCBI Taxonomy" id="610130"/>
    <lineage>
        <taxon>Bacteria</taxon>
        <taxon>Bacillati</taxon>
        <taxon>Bacillota</taxon>
        <taxon>Clostridia</taxon>
        <taxon>Lachnospirales</taxon>
        <taxon>Lachnospiraceae</taxon>
        <taxon>Lacrimispora</taxon>
    </lineage>
</organism>
<keyword evidence="5 12" id="KW-0520">NAD</keyword>
<keyword evidence="15" id="KW-1185">Reference proteome</keyword>
<dbReference type="PANTHER" id="PTHR32092:SF5">
    <property type="entry name" value="6-PHOSPHO-BETA-GLUCOSIDASE"/>
    <property type="match status" value="1"/>
</dbReference>
<feature type="binding site" evidence="10">
    <location>
        <position position="165"/>
    </location>
    <ligand>
        <name>Mn(2+)</name>
        <dbReference type="ChEBI" id="CHEBI:29035"/>
    </ligand>
</feature>
<sequence length="454" mass="50259">MKLVILGGAGVRTVFFTNGVAQKADLMGITELVLFDTDEKKLAIMGALSKYAARKANPALIVSTSLDIREAVSGADYVVTTIRVGYDEGRVIDEDIAMKHGVLGQETTGIGGFSMALRTIPVMKEYCRIIKELAPRAWIFNFTNPSGLVTQALRDAGYDRVLGICDAPSGTKINMAEALGIPAGELKVQFAGLNHLSFVTSVIHHGKELLPELLKDDDFLKKVKEFSMFEPDVIRTIGHLPNEYLYYFFYRNKANQNVKGSQKARGRAVMENNIEMFKALSQMNPETQIEEMLQTYLRFMYNRESTYMVNETNQALAHKPFDGQIPNAEGYAGVMMNYLLTMATGEEREMVLSIPDSVGHFGLKAGDVMEITCRITKEGIVVEERGELSPAAQAVIQSVKAYENLTVEAINTKSVQTAQAALMAHPLIGDYPLAKKLVEDILSAHKTYLGEWNY</sequence>
<reference evidence="14" key="1">
    <citation type="submission" date="2010-07" db="EMBL/GenBank/DDBJ databases">
        <title>Complete sequence of Clostridium saccharolyticum WM1.</title>
        <authorList>
            <consortium name="US DOE Joint Genome Institute"/>
            <person name="Lucas S."/>
            <person name="Copeland A."/>
            <person name="Lapidus A."/>
            <person name="Cheng J.-F."/>
            <person name="Bruce D."/>
            <person name="Goodwin L."/>
            <person name="Pitluck S."/>
            <person name="Chertkov O."/>
            <person name="Detter J.C."/>
            <person name="Han C."/>
            <person name="Tapia R."/>
            <person name="Land M."/>
            <person name="Hauser L."/>
            <person name="Chang Y.-J."/>
            <person name="Jeffries C."/>
            <person name="Kyrpides N."/>
            <person name="Ivanova N."/>
            <person name="Mikhailova N."/>
            <person name="Mouttaki H."/>
            <person name="Lin L."/>
            <person name="Zhou J."/>
            <person name="Hemme C.L."/>
            <person name="Woyke T."/>
        </authorList>
    </citation>
    <scope>NUCLEOTIDE SEQUENCE [LARGE SCALE GENOMIC DNA]</scope>
    <source>
        <strain evidence="14">WM1</strain>
    </source>
</reference>
<comment type="subunit">
    <text evidence="2">Homotetramer.</text>
</comment>
<evidence type="ECO:0000256" key="4">
    <source>
        <dbReference type="ARBA" id="ARBA00022801"/>
    </source>
</evidence>
<dbReference type="HOGENOM" id="CLU_045951_0_1_9"/>
<dbReference type="GO" id="GO:0004553">
    <property type="term" value="F:hydrolase activity, hydrolyzing O-glycosyl compounds"/>
    <property type="evidence" value="ECO:0007669"/>
    <property type="project" value="InterPro"/>
</dbReference>
<dbReference type="eggNOG" id="COG1486">
    <property type="taxonomic scope" value="Bacteria"/>
</dbReference>
<keyword evidence="3 10" id="KW-0479">Metal-binding</keyword>
<feature type="binding site" evidence="9">
    <location>
        <position position="90"/>
    </location>
    <ligand>
        <name>substrate</name>
    </ligand>
</feature>
<dbReference type="RefSeq" id="WP_013274761.1">
    <property type="nucleotide sequence ID" value="NC_014376.1"/>
</dbReference>
<dbReference type="Gene3D" id="3.40.50.720">
    <property type="entry name" value="NAD(P)-binding Rossmann-like Domain"/>
    <property type="match status" value="1"/>
</dbReference>
<keyword evidence="10" id="KW-0408">Iron</keyword>
<dbReference type="Proteomes" id="UP000001662">
    <property type="component" value="Chromosome"/>
</dbReference>
<keyword evidence="7 12" id="KW-0326">Glycosidase</keyword>
<comment type="cofactor">
    <cofactor evidence="12">
        <name>NAD(+)</name>
        <dbReference type="ChEBI" id="CHEBI:57540"/>
    </cofactor>
    <text evidence="12">Binds 1 NAD(+) per subunit.</text>
</comment>
<dbReference type="PROSITE" id="PS01324">
    <property type="entry name" value="GLYCOSYL_HYDROL_F4"/>
    <property type="match status" value="1"/>
</dbReference>
<dbReference type="KEGG" id="csh:Closa_4207"/>
<dbReference type="GO" id="GO:0046872">
    <property type="term" value="F:metal ion binding"/>
    <property type="evidence" value="ECO:0007669"/>
    <property type="project" value="UniProtKB-KW"/>
</dbReference>
<dbReference type="Gene3D" id="3.90.110.10">
    <property type="entry name" value="Lactate dehydrogenase/glycoside hydrolase, family 4, C-terminal"/>
    <property type="match status" value="1"/>
</dbReference>
<protein>
    <submittedName>
        <fullName evidence="14">Glycoside hydrolase family 4</fullName>
    </submittedName>
</protein>
<evidence type="ECO:0000256" key="1">
    <source>
        <dbReference type="ARBA" id="ARBA00010141"/>
    </source>
</evidence>
<feature type="domain" description="Glycosyl hydrolase family 4 C-terminal" evidence="13">
    <location>
        <begin position="190"/>
        <end position="428"/>
    </location>
</feature>
<evidence type="ECO:0000256" key="6">
    <source>
        <dbReference type="ARBA" id="ARBA00023211"/>
    </source>
</evidence>
<feature type="active site" description="Proton acceptor" evidence="8">
    <location>
        <position position="244"/>
    </location>
</feature>
<dbReference type="PANTHER" id="PTHR32092">
    <property type="entry name" value="6-PHOSPHO-BETA-GLUCOSIDASE-RELATED"/>
    <property type="match status" value="1"/>
</dbReference>
<dbReference type="OrthoDB" id="9808275at2"/>
<evidence type="ECO:0000259" key="13">
    <source>
        <dbReference type="Pfam" id="PF11975"/>
    </source>
</evidence>
<dbReference type="CAZy" id="GH4">
    <property type="family name" value="Glycoside Hydrolase Family 4"/>
</dbReference>
<dbReference type="PaxDb" id="610130-Closa_4207"/>
<evidence type="ECO:0000256" key="8">
    <source>
        <dbReference type="PIRSR" id="PIRSR601088-1"/>
    </source>
</evidence>
<dbReference type="InterPro" id="IPR015955">
    <property type="entry name" value="Lactate_DH/Glyco_Ohase_4_C"/>
</dbReference>